<proteinExistence type="predicted"/>
<sequence length="112" mass="12344">MTLLGIDNMGVNETDEVEVSNRGKEGECASPILEMDQTLAFSHSNQNRGYVETTEVIGKDNMTAGKELVEITKRILKNTLKFGKIAELQVGGDEDEVLRHLAAIRALYGFCI</sequence>
<reference evidence="1 2" key="1">
    <citation type="submission" date="2015-01" db="EMBL/GenBank/DDBJ databases">
        <title>Genome of allotetraploid Gossypium barbadense reveals genomic plasticity and fiber elongation in cotton evolution.</title>
        <authorList>
            <person name="Chen X."/>
            <person name="Liu X."/>
            <person name="Zhao B."/>
            <person name="Zheng H."/>
            <person name="Hu Y."/>
            <person name="Lu G."/>
            <person name="Yang C."/>
            <person name="Chen J."/>
            <person name="Shan C."/>
            <person name="Zhang L."/>
            <person name="Zhou Y."/>
            <person name="Wang L."/>
            <person name="Guo W."/>
            <person name="Bai Y."/>
            <person name="Ruan J."/>
            <person name="Shangguan X."/>
            <person name="Mao Y."/>
            <person name="Jiang J."/>
            <person name="Zhu Y."/>
            <person name="Lei J."/>
            <person name="Kang H."/>
            <person name="Chen S."/>
            <person name="He X."/>
            <person name="Wang R."/>
            <person name="Wang Y."/>
            <person name="Chen J."/>
            <person name="Wang L."/>
            <person name="Yu S."/>
            <person name="Wang B."/>
            <person name="Wei J."/>
            <person name="Song S."/>
            <person name="Lu X."/>
            <person name="Gao Z."/>
            <person name="Gu W."/>
            <person name="Deng X."/>
            <person name="Ma D."/>
            <person name="Wang S."/>
            <person name="Liang W."/>
            <person name="Fang L."/>
            <person name="Cai C."/>
            <person name="Zhu X."/>
            <person name="Zhou B."/>
            <person name="Zhang Y."/>
            <person name="Chen Z."/>
            <person name="Xu S."/>
            <person name="Zhu R."/>
            <person name="Wang S."/>
            <person name="Zhang T."/>
            <person name="Zhao G."/>
        </authorList>
    </citation>
    <scope>NUCLEOTIDE SEQUENCE [LARGE SCALE GENOMIC DNA]</scope>
    <source>
        <strain evidence="2">cv. Xinhai21</strain>
        <tissue evidence="1">Leaf</tissue>
    </source>
</reference>
<accession>A0A2P5W3C1</accession>
<name>A0A2P5W3C1_GOSBA</name>
<dbReference type="AlphaFoldDB" id="A0A2P5W3C1"/>
<gene>
    <name evidence="1" type="ORF">GOBAR_AA35130</name>
</gene>
<evidence type="ECO:0000313" key="1">
    <source>
        <dbReference type="EMBL" id="PPR85559.1"/>
    </source>
</evidence>
<dbReference type="EMBL" id="KZ669351">
    <property type="protein sequence ID" value="PPR85559.1"/>
    <property type="molecule type" value="Genomic_DNA"/>
</dbReference>
<organism evidence="1 2">
    <name type="scientific">Gossypium barbadense</name>
    <name type="common">Sea Island cotton</name>
    <name type="synonym">Hibiscus barbadensis</name>
    <dbReference type="NCBI Taxonomy" id="3634"/>
    <lineage>
        <taxon>Eukaryota</taxon>
        <taxon>Viridiplantae</taxon>
        <taxon>Streptophyta</taxon>
        <taxon>Embryophyta</taxon>
        <taxon>Tracheophyta</taxon>
        <taxon>Spermatophyta</taxon>
        <taxon>Magnoliopsida</taxon>
        <taxon>eudicotyledons</taxon>
        <taxon>Gunneridae</taxon>
        <taxon>Pentapetalae</taxon>
        <taxon>rosids</taxon>
        <taxon>malvids</taxon>
        <taxon>Malvales</taxon>
        <taxon>Malvaceae</taxon>
        <taxon>Malvoideae</taxon>
        <taxon>Gossypium</taxon>
    </lineage>
</organism>
<protein>
    <submittedName>
        <fullName evidence="1">Uncharacterized protein</fullName>
    </submittedName>
</protein>
<dbReference type="Proteomes" id="UP000239757">
    <property type="component" value="Unassembled WGS sequence"/>
</dbReference>
<evidence type="ECO:0000313" key="2">
    <source>
        <dbReference type="Proteomes" id="UP000239757"/>
    </source>
</evidence>